<gene>
    <name evidence="1" type="ORF">KIW84_011178</name>
</gene>
<dbReference type="Proteomes" id="UP001058974">
    <property type="component" value="Chromosome 1"/>
</dbReference>
<dbReference type="Gramene" id="Psat01G0117800-T1">
    <property type="protein sequence ID" value="KAI5442010.1"/>
    <property type="gene ID" value="KIW84_011178"/>
</dbReference>
<accession>A0A9D5BEB7</accession>
<proteinExistence type="predicted"/>
<protein>
    <submittedName>
        <fullName evidence="1">Uncharacterized protein</fullName>
    </submittedName>
</protein>
<comment type="caution">
    <text evidence="1">The sequence shown here is derived from an EMBL/GenBank/DDBJ whole genome shotgun (WGS) entry which is preliminary data.</text>
</comment>
<keyword evidence="2" id="KW-1185">Reference proteome</keyword>
<sequence length="134" mass="14314">MLASMAEVDDPSVMSRTRSPPTAASVVFRSSSSSSSFGPTLSIKLQDKNYLLWNQQVEVEGDVVDKFGLCFVMGGACPVEGDVVDKFGLCFVMGGACPGNSDMCNSLCLKEKHYPKGGQCNTDNQGNDLCCCNH</sequence>
<dbReference type="AlphaFoldDB" id="A0A9D5BEB7"/>
<dbReference type="EMBL" id="JAMSHJ010000001">
    <property type="protein sequence ID" value="KAI5442010.1"/>
    <property type="molecule type" value="Genomic_DNA"/>
</dbReference>
<name>A0A9D5BEB7_PEA</name>
<evidence type="ECO:0000313" key="2">
    <source>
        <dbReference type="Proteomes" id="UP001058974"/>
    </source>
</evidence>
<evidence type="ECO:0000313" key="1">
    <source>
        <dbReference type="EMBL" id="KAI5442010.1"/>
    </source>
</evidence>
<organism evidence="1 2">
    <name type="scientific">Pisum sativum</name>
    <name type="common">Garden pea</name>
    <name type="synonym">Lathyrus oleraceus</name>
    <dbReference type="NCBI Taxonomy" id="3888"/>
    <lineage>
        <taxon>Eukaryota</taxon>
        <taxon>Viridiplantae</taxon>
        <taxon>Streptophyta</taxon>
        <taxon>Embryophyta</taxon>
        <taxon>Tracheophyta</taxon>
        <taxon>Spermatophyta</taxon>
        <taxon>Magnoliopsida</taxon>
        <taxon>eudicotyledons</taxon>
        <taxon>Gunneridae</taxon>
        <taxon>Pentapetalae</taxon>
        <taxon>rosids</taxon>
        <taxon>fabids</taxon>
        <taxon>Fabales</taxon>
        <taxon>Fabaceae</taxon>
        <taxon>Papilionoideae</taxon>
        <taxon>50 kb inversion clade</taxon>
        <taxon>NPAAA clade</taxon>
        <taxon>Hologalegina</taxon>
        <taxon>IRL clade</taxon>
        <taxon>Fabeae</taxon>
        <taxon>Lathyrus</taxon>
    </lineage>
</organism>
<reference evidence="1 2" key="1">
    <citation type="journal article" date="2022" name="Nat. Genet.">
        <title>Improved pea reference genome and pan-genome highlight genomic features and evolutionary characteristics.</title>
        <authorList>
            <person name="Yang T."/>
            <person name="Liu R."/>
            <person name="Luo Y."/>
            <person name="Hu S."/>
            <person name="Wang D."/>
            <person name="Wang C."/>
            <person name="Pandey M.K."/>
            <person name="Ge S."/>
            <person name="Xu Q."/>
            <person name="Li N."/>
            <person name="Li G."/>
            <person name="Huang Y."/>
            <person name="Saxena R.K."/>
            <person name="Ji Y."/>
            <person name="Li M."/>
            <person name="Yan X."/>
            <person name="He Y."/>
            <person name="Liu Y."/>
            <person name="Wang X."/>
            <person name="Xiang C."/>
            <person name="Varshney R.K."/>
            <person name="Ding H."/>
            <person name="Gao S."/>
            <person name="Zong X."/>
        </authorList>
    </citation>
    <scope>NUCLEOTIDE SEQUENCE [LARGE SCALE GENOMIC DNA]</scope>
    <source>
        <strain evidence="1 2">cv. Zhongwan 6</strain>
    </source>
</reference>